<dbReference type="AlphaFoldDB" id="A0A852ZSW3"/>
<dbReference type="SUPFAM" id="SSF47413">
    <property type="entry name" value="lambda repressor-like DNA-binding domains"/>
    <property type="match status" value="1"/>
</dbReference>
<dbReference type="CDD" id="cd00093">
    <property type="entry name" value="HTH_XRE"/>
    <property type="match status" value="1"/>
</dbReference>
<dbReference type="InterPro" id="IPR001387">
    <property type="entry name" value="Cro/C1-type_HTH"/>
</dbReference>
<dbReference type="Pfam" id="PF13560">
    <property type="entry name" value="HTH_31"/>
    <property type="match status" value="1"/>
</dbReference>
<evidence type="ECO:0000313" key="3">
    <source>
        <dbReference type="Proteomes" id="UP000567795"/>
    </source>
</evidence>
<dbReference type="PROSITE" id="PS50943">
    <property type="entry name" value="HTH_CROC1"/>
    <property type="match status" value="1"/>
</dbReference>
<name>A0A852ZSW3_9ACTN</name>
<dbReference type="Proteomes" id="UP000567795">
    <property type="component" value="Unassembled WGS sequence"/>
</dbReference>
<comment type="caution">
    <text evidence="2">The sequence shown here is derived from an EMBL/GenBank/DDBJ whole genome shotgun (WGS) entry which is preliminary data.</text>
</comment>
<dbReference type="InterPro" id="IPR041413">
    <property type="entry name" value="MLTR_LBD"/>
</dbReference>
<proteinExistence type="predicted"/>
<evidence type="ECO:0000259" key="1">
    <source>
        <dbReference type="PROSITE" id="PS50943"/>
    </source>
</evidence>
<keyword evidence="3" id="KW-1185">Reference proteome</keyword>
<sequence>MTDSTLGAFLRARRERLSPARVGLPGGGHRRTPGLRREEVAARAGVTVDYYARLEQGRGRNPTESVVEALARALLLSGEERDYLHRLARRSGAGVLAAPEISRHTRSLLDTLDRAPAYVVDARLDVLACNRAARLLLGDACRDVGGDVGQDVRRDGGGAPAAGRNLLWLLYAGRRVAELFDAADLEAVRRGLVAGLRARSPYLSGDPATAALLRRLTAASPAFRREWREYRVEEPRRGPLRMRHPLVGEIPLDYTVLDLPECGQRLVTHLAPPAGPARRAVALLAANNRPGREEPRPFATRPL</sequence>
<dbReference type="InterPro" id="IPR010982">
    <property type="entry name" value="Lambda_DNA-bd_dom_sf"/>
</dbReference>
<organism evidence="2 3">
    <name type="scientific">Allostreptomyces psammosilenae</name>
    <dbReference type="NCBI Taxonomy" id="1892865"/>
    <lineage>
        <taxon>Bacteria</taxon>
        <taxon>Bacillati</taxon>
        <taxon>Actinomycetota</taxon>
        <taxon>Actinomycetes</taxon>
        <taxon>Kitasatosporales</taxon>
        <taxon>Streptomycetaceae</taxon>
        <taxon>Allostreptomyces</taxon>
    </lineage>
</organism>
<evidence type="ECO:0000313" key="2">
    <source>
        <dbReference type="EMBL" id="NYI05493.1"/>
    </source>
</evidence>
<protein>
    <submittedName>
        <fullName evidence="2">Transcriptional regulator with XRE-family HTH domain</fullName>
    </submittedName>
</protein>
<dbReference type="SMART" id="SM00530">
    <property type="entry name" value="HTH_XRE"/>
    <property type="match status" value="1"/>
</dbReference>
<dbReference type="Pfam" id="PF17765">
    <property type="entry name" value="MLTR_LBD"/>
    <property type="match status" value="1"/>
</dbReference>
<reference evidence="2 3" key="1">
    <citation type="submission" date="2020-07" db="EMBL/GenBank/DDBJ databases">
        <title>Sequencing the genomes of 1000 actinobacteria strains.</title>
        <authorList>
            <person name="Klenk H.-P."/>
        </authorList>
    </citation>
    <scope>NUCLEOTIDE SEQUENCE [LARGE SCALE GENOMIC DNA]</scope>
    <source>
        <strain evidence="2 3">DSM 42178</strain>
    </source>
</reference>
<gene>
    <name evidence="2" type="ORF">FHU37_002436</name>
</gene>
<feature type="domain" description="HTH cro/C1-type" evidence="1">
    <location>
        <begin position="34"/>
        <end position="81"/>
    </location>
</feature>
<dbReference type="GO" id="GO:0003677">
    <property type="term" value="F:DNA binding"/>
    <property type="evidence" value="ECO:0007669"/>
    <property type="project" value="InterPro"/>
</dbReference>
<dbReference type="Gene3D" id="3.30.450.180">
    <property type="match status" value="1"/>
</dbReference>
<dbReference type="PANTHER" id="PTHR35010:SF2">
    <property type="entry name" value="BLL4672 PROTEIN"/>
    <property type="match status" value="1"/>
</dbReference>
<dbReference type="EMBL" id="JACBZD010000001">
    <property type="protein sequence ID" value="NYI05493.1"/>
    <property type="molecule type" value="Genomic_DNA"/>
</dbReference>
<dbReference type="PANTHER" id="PTHR35010">
    <property type="entry name" value="BLL4672 PROTEIN-RELATED"/>
    <property type="match status" value="1"/>
</dbReference>
<dbReference type="Gene3D" id="1.10.260.40">
    <property type="entry name" value="lambda repressor-like DNA-binding domains"/>
    <property type="match status" value="1"/>
</dbReference>
<accession>A0A852ZSW3</accession>
<dbReference type="RefSeq" id="WP_179814225.1">
    <property type="nucleotide sequence ID" value="NZ_JACBZD010000001.1"/>
</dbReference>